<protein>
    <submittedName>
        <fullName evidence="8">TM2 domain-containing protein</fullName>
    </submittedName>
</protein>
<evidence type="ECO:0000259" key="6">
    <source>
        <dbReference type="Pfam" id="PF05154"/>
    </source>
</evidence>
<keyword evidence="7" id="KW-1185">Reference proteome</keyword>
<proteinExistence type="predicted"/>
<feature type="transmembrane region" description="Helical" evidence="5">
    <location>
        <begin position="41"/>
        <end position="62"/>
    </location>
</feature>
<organism evidence="7 8">
    <name type="scientific">Strongyloides papillosus</name>
    <name type="common">Intestinal threadworm</name>
    <dbReference type="NCBI Taxonomy" id="174720"/>
    <lineage>
        <taxon>Eukaryota</taxon>
        <taxon>Metazoa</taxon>
        <taxon>Ecdysozoa</taxon>
        <taxon>Nematoda</taxon>
        <taxon>Chromadorea</taxon>
        <taxon>Rhabditida</taxon>
        <taxon>Tylenchina</taxon>
        <taxon>Panagrolaimomorpha</taxon>
        <taxon>Strongyloidoidea</taxon>
        <taxon>Strongyloididae</taxon>
        <taxon>Strongyloides</taxon>
    </lineage>
</organism>
<sequence>MNDQKAKEIDSYSNLSVARILLSLGGIFGAHRIYLKQYPEAFIYLSTFGGFLVALFYDTIYLSQIVEEYNNILLNKRANENERYYNAPRRLFSIIPWDSVLFLLAQVSYGMWIGALFLALKTMLKFDDELSLSTAFCVAVGVSFGIYIMGNTGTERRNLLPIWCASFALSFLSICILELSYFNSLFFTSLAGTAMGNKVKLRDELINKTENFDDIKRFTLKHYLIWSFLFCCIISSIYLGVSETILDRRIRVGKSFDSKTIRNIAYNFLMSNQVDNHRLFLSSTEIAYLSSIQKNSKISGLFKKDDNDWTSTLSVFLVDVARANSYKEFLFKGKNHRKENIMHPMFWAFNRMFVIKSLEQNIFEKDSVLLKLCEKASKEYERIVKNSYASNGSSDDKRNYKSLNTKKCCENYSSLLKTLTNM</sequence>
<name>A0A0N5BPF1_STREA</name>
<feature type="transmembrane region" description="Helical" evidence="5">
    <location>
        <begin position="223"/>
        <end position="241"/>
    </location>
</feature>
<evidence type="ECO:0000256" key="1">
    <source>
        <dbReference type="ARBA" id="ARBA00004141"/>
    </source>
</evidence>
<dbReference type="WBParaSite" id="SPAL_0000777700.1">
    <property type="protein sequence ID" value="SPAL_0000777700.1"/>
    <property type="gene ID" value="SPAL_0000777700"/>
</dbReference>
<dbReference type="Pfam" id="PF05154">
    <property type="entry name" value="TM2"/>
    <property type="match status" value="1"/>
</dbReference>
<feature type="transmembrane region" description="Helical" evidence="5">
    <location>
        <begin position="132"/>
        <end position="150"/>
    </location>
</feature>
<evidence type="ECO:0000256" key="4">
    <source>
        <dbReference type="ARBA" id="ARBA00023136"/>
    </source>
</evidence>
<reference evidence="8" key="1">
    <citation type="submission" date="2017-02" db="UniProtKB">
        <authorList>
            <consortium name="WormBaseParasite"/>
        </authorList>
    </citation>
    <scope>IDENTIFICATION</scope>
</reference>
<dbReference type="STRING" id="174720.A0A0N5BPF1"/>
<dbReference type="GO" id="GO:0016020">
    <property type="term" value="C:membrane"/>
    <property type="evidence" value="ECO:0007669"/>
    <property type="project" value="UniProtKB-SubCell"/>
</dbReference>
<dbReference type="InterPro" id="IPR007829">
    <property type="entry name" value="TM2"/>
</dbReference>
<evidence type="ECO:0000256" key="2">
    <source>
        <dbReference type="ARBA" id="ARBA00022692"/>
    </source>
</evidence>
<dbReference type="PANTHER" id="PTHR44733:SF1">
    <property type="entry name" value="DNAJ HOMOLOG SUBFAMILY C MEMBER 22"/>
    <property type="match status" value="1"/>
</dbReference>
<dbReference type="PANTHER" id="PTHR44733">
    <property type="entry name" value="DNAJ HOMOLOG SUBFAMILY C MEMBER 22"/>
    <property type="match status" value="1"/>
</dbReference>
<dbReference type="Proteomes" id="UP000046392">
    <property type="component" value="Unplaced"/>
</dbReference>
<dbReference type="AlphaFoldDB" id="A0A0N5BPF1"/>
<feature type="domain" description="TM2" evidence="6">
    <location>
        <begin position="15"/>
        <end position="60"/>
    </location>
</feature>
<evidence type="ECO:0000256" key="3">
    <source>
        <dbReference type="ARBA" id="ARBA00022989"/>
    </source>
</evidence>
<feature type="transmembrane region" description="Helical" evidence="5">
    <location>
        <begin position="12"/>
        <end position="35"/>
    </location>
</feature>
<feature type="transmembrane region" description="Helical" evidence="5">
    <location>
        <begin position="99"/>
        <end position="120"/>
    </location>
</feature>
<evidence type="ECO:0000256" key="5">
    <source>
        <dbReference type="SAM" id="Phobius"/>
    </source>
</evidence>
<feature type="transmembrane region" description="Helical" evidence="5">
    <location>
        <begin position="162"/>
        <end position="182"/>
    </location>
</feature>
<accession>A0A0N5BPF1</accession>
<comment type="subcellular location">
    <subcellularLocation>
        <location evidence="1">Membrane</location>
        <topology evidence="1">Multi-pass membrane protein</topology>
    </subcellularLocation>
</comment>
<keyword evidence="4 5" id="KW-0472">Membrane</keyword>
<keyword evidence="3 5" id="KW-1133">Transmembrane helix</keyword>
<keyword evidence="2 5" id="KW-0812">Transmembrane</keyword>
<evidence type="ECO:0000313" key="8">
    <source>
        <dbReference type="WBParaSite" id="SPAL_0000777700.1"/>
    </source>
</evidence>
<evidence type="ECO:0000313" key="7">
    <source>
        <dbReference type="Proteomes" id="UP000046392"/>
    </source>
</evidence>